<keyword evidence="6" id="KW-0333">Golgi apparatus</keyword>
<evidence type="ECO:0000313" key="12">
    <source>
        <dbReference type="Proteomes" id="UP001642483"/>
    </source>
</evidence>
<comment type="caution">
    <text evidence="11">The sequence shown here is derived from an EMBL/GenBank/DDBJ whole genome shotgun (WGS) entry which is preliminary data.</text>
</comment>
<evidence type="ECO:0000256" key="3">
    <source>
        <dbReference type="ARBA" id="ARBA00022692"/>
    </source>
</evidence>
<evidence type="ECO:0000256" key="7">
    <source>
        <dbReference type="ARBA" id="ARBA00023136"/>
    </source>
</evidence>
<feature type="chain" id="PRO_5046532733" evidence="10">
    <location>
        <begin position="23"/>
        <end position="367"/>
    </location>
</feature>
<feature type="transmembrane region" description="Helical" evidence="9">
    <location>
        <begin position="287"/>
        <end position="306"/>
    </location>
</feature>
<feature type="signal peptide" evidence="10">
    <location>
        <begin position="1"/>
        <end position="22"/>
    </location>
</feature>
<dbReference type="EMBL" id="CAWYQH010000079">
    <property type="protein sequence ID" value="CAK8681339.1"/>
    <property type="molecule type" value="Genomic_DNA"/>
</dbReference>
<keyword evidence="5 9" id="KW-1133">Transmembrane helix</keyword>
<dbReference type="InterPro" id="IPR022065">
    <property type="entry name" value="Uncharacterised_TMEM59"/>
</dbReference>
<gene>
    <name evidence="11" type="ORF">CVLEPA_LOCUS11551</name>
</gene>
<evidence type="ECO:0000256" key="2">
    <source>
        <dbReference type="ARBA" id="ARBA00009643"/>
    </source>
</evidence>
<evidence type="ECO:0000256" key="9">
    <source>
        <dbReference type="SAM" id="Phobius"/>
    </source>
</evidence>
<proteinExistence type="inferred from homology"/>
<evidence type="ECO:0000256" key="10">
    <source>
        <dbReference type="SAM" id="SignalP"/>
    </source>
</evidence>
<organism evidence="11 12">
    <name type="scientific">Clavelina lepadiformis</name>
    <name type="common">Light-bulb sea squirt</name>
    <name type="synonym">Ascidia lepadiformis</name>
    <dbReference type="NCBI Taxonomy" id="159417"/>
    <lineage>
        <taxon>Eukaryota</taxon>
        <taxon>Metazoa</taxon>
        <taxon>Chordata</taxon>
        <taxon>Tunicata</taxon>
        <taxon>Ascidiacea</taxon>
        <taxon>Aplousobranchia</taxon>
        <taxon>Clavelinidae</taxon>
        <taxon>Clavelina</taxon>
    </lineage>
</organism>
<evidence type="ECO:0000256" key="6">
    <source>
        <dbReference type="ARBA" id="ARBA00023034"/>
    </source>
</evidence>
<evidence type="ECO:0000256" key="8">
    <source>
        <dbReference type="ARBA" id="ARBA00023180"/>
    </source>
</evidence>
<dbReference type="Pfam" id="PF12280">
    <property type="entry name" value="BSMAP"/>
    <property type="match status" value="1"/>
</dbReference>
<sequence length="367" mass="41556">MVHFWAILCGLLLVSAPRLSLSTENVEAFDNIEQESSNCEDRCDSNDQTTGDACKRGCRLFSISEWVTSNLTEVEGDCFSACKEAYQEESTSNRNACINGCQFAKPIAEKRKAKLSELEPSIHLQYVFPLSNLYIEAKNPFEDMFNEPSLDDDGMMNQMMGAMARSFSRMNSMMYSSARATQIIEVDDGDNHEIVIIEFGDPEINTPHPNEKKVMLNTDSGGSKTTLDDIIESNLQTNANSKPFFYEFNFMNEFKDEKPDDSYWRSVKSKFQEWWDCFSKKSSLPELVLLLFWLSTLLLLLAACALQFQSSKKMSVNGDLAYITDTKGKLPSHVKYYPVPEGGKKSPYFMASVVGTREEKVPLNDPR</sequence>
<protein>
    <submittedName>
        <fullName evidence="11">Uncharacterized protein</fullName>
    </submittedName>
</protein>
<comment type="similarity">
    <text evidence="2">Belongs to the TMEM59 family.</text>
</comment>
<keyword evidence="4 10" id="KW-0732">Signal</keyword>
<dbReference type="PANTHER" id="PTHR28652:SF2">
    <property type="entry name" value="TRANSMEMBRANE PROTEIN 59-LIKE PROTEIN"/>
    <property type="match status" value="1"/>
</dbReference>
<comment type="subcellular location">
    <subcellularLocation>
        <location evidence="1">Golgi apparatus membrane</location>
        <topology evidence="1">Single-pass type I membrane protein</topology>
    </subcellularLocation>
</comment>
<evidence type="ECO:0000256" key="4">
    <source>
        <dbReference type="ARBA" id="ARBA00022729"/>
    </source>
</evidence>
<reference evidence="11 12" key="1">
    <citation type="submission" date="2024-02" db="EMBL/GenBank/DDBJ databases">
        <authorList>
            <person name="Daric V."/>
            <person name="Darras S."/>
        </authorList>
    </citation>
    <scope>NUCLEOTIDE SEQUENCE [LARGE SCALE GENOMIC DNA]</scope>
</reference>
<dbReference type="Proteomes" id="UP001642483">
    <property type="component" value="Unassembled WGS sequence"/>
</dbReference>
<keyword evidence="12" id="KW-1185">Reference proteome</keyword>
<dbReference type="PANTHER" id="PTHR28652">
    <property type="entry name" value="TRANSMEMBRANE PROTEIN 59-LIKE PROTEIN"/>
    <property type="match status" value="1"/>
</dbReference>
<evidence type="ECO:0000313" key="11">
    <source>
        <dbReference type="EMBL" id="CAK8681339.1"/>
    </source>
</evidence>
<keyword evidence="8" id="KW-0325">Glycoprotein</keyword>
<keyword evidence="7 9" id="KW-0472">Membrane</keyword>
<evidence type="ECO:0000256" key="5">
    <source>
        <dbReference type="ARBA" id="ARBA00022989"/>
    </source>
</evidence>
<name>A0ABP0FNX6_CLALP</name>
<accession>A0ABP0FNX6</accession>
<keyword evidence="3 9" id="KW-0812">Transmembrane</keyword>
<evidence type="ECO:0000256" key="1">
    <source>
        <dbReference type="ARBA" id="ARBA00004614"/>
    </source>
</evidence>